<name>A0A9P0ITG7_9DIPT</name>
<evidence type="ECO:0000313" key="2">
    <source>
        <dbReference type="EMBL" id="CAH1712061.1"/>
    </source>
</evidence>
<proteinExistence type="predicted"/>
<reference evidence="2" key="1">
    <citation type="submission" date="2022-01" db="EMBL/GenBank/DDBJ databases">
        <authorList>
            <person name="King R."/>
        </authorList>
    </citation>
    <scope>NUCLEOTIDE SEQUENCE</scope>
</reference>
<evidence type="ECO:0000256" key="1">
    <source>
        <dbReference type="SAM" id="MobiDB-lite"/>
    </source>
</evidence>
<keyword evidence="3" id="KW-1185">Reference proteome</keyword>
<dbReference type="EMBL" id="OU895877">
    <property type="protein sequence ID" value="CAH1712061.1"/>
    <property type="molecule type" value="Genomic_DNA"/>
</dbReference>
<protein>
    <submittedName>
        <fullName evidence="2">Uncharacterized protein</fullName>
    </submittedName>
</protein>
<organism evidence="2 3">
    <name type="scientific">Chironomus riparius</name>
    <dbReference type="NCBI Taxonomy" id="315576"/>
    <lineage>
        <taxon>Eukaryota</taxon>
        <taxon>Metazoa</taxon>
        <taxon>Ecdysozoa</taxon>
        <taxon>Arthropoda</taxon>
        <taxon>Hexapoda</taxon>
        <taxon>Insecta</taxon>
        <taxon>Pterygota</taxon>
        <taxon>Neoptera</taxon>
        <taxon>Endopterygota</taxon>
        <taxon>Diptera</taxon>
        <taxon>Nematocera</taxon>
        <taxon>Chironomoidea</taxon>
        <taxon>Chironomidae</taxon>
        <taxon>Chironominae</taxon>
        <taxon>Chironomus</taxon>
    </lineage>
</organism>
<sequence length="579" mass="66529">MTSKSNARMKKFKEKLALPGNEELLNQFVQRKQEADQKYREKKIAENGIEFRKKRNEQSKESKARKALKDRNLNDVVGSKYSSKKGLSKAVKRVERNLPKEREKKVEVFKVVAKNLDLNLLSDKTTAKVSRQRHYFHGVPELVKEFYLLDSVSRQLPGKRDVIALNTKNGTKEYFQKRVLLTSIEDVYSEFISLYPEQKICMAKFFNLRPGYVMLMSQAPHNVCCCIYCENFLYLFTAIKPFLIEDPGNSDGFVSNFLCGREFDCAVGSCEKCHDFNTTLSQLLLPCCIDEPVKWTKWVNVDGYLQKCNLPEKNVKDILIDFAASFEKYKIHRYLIITQHHVIDQLKRSNSESSVILHMDYSENFSVTSQDEIQSAFFKRKQISIFTGVALVGTTDTISFAIVNDDIKHQKEQVYHYIKLIVRHLRSMYPNLDSINFITDGCAAQFKNKYILSSLVHMEAELGLKPKWHFMPTSHGKSAADGIGGILKRQVSHRILSGMFEIHNAKDFVACADTFVKNINVIYASLDEMKDLSDTLKKRWEKIKMMPSTTKLHYFQPVGTKILGAVSSKIEGAKLFTVT</sequence>
<reference evidence="2" key="2">
    <citation type="submission" date="2022-10" db="EMBL/GenBank/DDBJ databases">
        <authorList>
            <consortium name="ENA_rothamsted_submissions"/>
            <consortium name="culmorum"/>
            <person name="King R."/>
        </authorList>
    </citation>
    <scope>NUCLEOTIDE SEQUENCE</scope>
</reference>
<dbReference type="PANTHER" id="PTHR46601">
    <property type="entry name" value="ULP_PROTEASE DOMAIN-CONTAINING PROTEIN"/>
    <property type="match status" value="1"/>
</dbReference>
<accession>A0A9P0ITG7</accession>
<dbReference type="AlphaFoldDB" id="A0A9P0ITG7"/>
<dbReference type="Proteomes" id="UP001153620">
    <property type="component" value="Chromosome 1"/>
</dbReference>
<dbReference type="PANTHER" id="PTHR46601:SF2">
    <property type="entry name" value="UBIQUITIN-LIKE PROTEASE FAMILY PROFILE DOMAIN-CONTAINING PROTEIN"/>
    <property type="match status" value="1"/>
</dbReference>
<feature type="region of interest" description="Disordered" evidence="1">
    <location>
        <begin position="50"/>
        <end position="73"/>
    </location>
</feature>
<evidence type="ECO:0000313" key="3">
    <source>
        <dbReference type="Proteomes" id="UP001153620"/>
    </source>
</evidence>
<gene>
    <name evidence="2" type="ORF">CHIRRI_LOCUS2363</name>
</gene>